<feature type="compositionally biased region" description="Polar residues" evidence="1">
    <location>
        <begin position="118"/>
        <end position="128"/>
    </location>
</feature>
<evidence type="ECO:0000313" key="2">
    <source>
        <dbReference type="EMBL" id="KAK7464419.1"/>
    </source>
</evidence>
<organism evidence="2 3">
    <name type="scientific">Marasmiellus scandens</name>
    <dbReference type="NCBI Taxonomy" id="2682957"/>
    <lineage>
        <taxon>Eukaryota</taxon>
        <taxon>Fungi</taxon>
        <taxon>Dikarya</taxon>
        <taxon>Basidiomycota</taxon>
        <taxon>Agaricomycotina</taxon>
        <taxon>Agaricomycetes</taxon>
        <taxon>Agaricomycetidae</taxon>
        <taxon>Agaricales</taxon>
        <taxon>Marasmiineae</taxon>
        <taxon>Omphalotaceae</taxon>
        <taxon>Marasmiellus</taxon>
    </lineage>
</organism>
<evidence type="ECO:0000313" key="3">
    <source>
        <dbReference type="Proteomes" id="UP001498398"/>
    </source>
</evidence>
<feature type="compositionally biased region" description="Basic and acidic residues" evidence="1">
    <location>
        <begin position="163"/>
        <end position="173"/>
    </location>
</feature>
<feature type="region of interest" description="Disordered" evidence="1">
    <location>
        <begin position="118"/>
        <end position="189"/>
    </location>
</feature>
<protein>
    <submittedName>
        <fullName evidence="2">Uncharacterized protein</fullName>
    </submittedName>
</protein>
<proteinExistence type="predicted"/>
<dbReference type="Proteomes" id="UP001498398">
    <property type="component" value="Unassembled WGS sequence"/>
</dbReference>
<accession>A0ABR1JNV6</accession>
<evidence type="ECO:0000256" key="1">
    <source>
        <dbReference type="SAM" id="MobiDB-lite"/>
    </source>
</evidence>
<keyword evidence="3" id="KW-1185">Reference proteome</keyword>
<reference evidence="2 3" key="1">
    <citation type="submission" date="2024-01" db="EMBL/GenBank/DDBJ databases">
        <title>A draft genome for the cacao thread blight pathogen Marasmiellus scandens.</title>
        <authorList>
            <person name="Baruah I.K."/>
            <person name="Leung J."/>
            <person name="Bukari Y."/>
            <person name="Amoako-Attah I."/>
            <person name="Meinhardt L.W."/>
            <person name="Bailey B.A."/>
            <person name="Cohen S.P."/>
        </authorList>
    </citation>
    <scope>NUCLEOTIDE SEQUENCE [LARGE SCALE GENOMIC DNA]</scope>
    <source>
        <strain evidence="2 3">GH-19</strain>
    </source>
</reference>
<name>A0ABR1JNV6_9AGAR</name>
<feature type="compositionally biased region" description="Acidic residues" evidence="1">
    <location>
        <begin position="132"/>
        <end position="146"/>
    </location>
</feature>
<dbReference type="EMBL" id="JBANRG010000008">
    <property type="protein sequence ID" value="KAK7464419.1"/>
    <property type="molecule type" value="Genomic_DNA"/>
</dbReference>
<feature type="compositionally biased region" description="Polar residues" evidence="1">
    <location>
        <begin position="1"/>
        <end position="65"/>
    </location>
</feature>
<comment type="caution">
    <text evidence="2">The sequence shown here is derived from an EMBL/GenBank/DDBJ whole genome shotgun (WGS) entry which is preliminary data.</text>
</comment>
<gene>
    <name evidence="2" type="ORF">VKT23_006586</name>
</gene>
<sequence length="344" mass="37924">MELTAGSSPPEASNPNPLHSNATTLSSLISMLVKTTTPLSKPEAPSNQKLPPLLSSPNSYTNSEKPSPHTLHIDKIRILELALQEQEAMRKQEDDFDDDNLSVSTIFYERRWPSSCVASSTENQSLIPTKSEEDEEQVLAAEEEDESREKVDEIDGLEETTEDERRQRQDELSRPWMAEPPGLDMSDTSRNWSKTLTASYSPSPGVSKEIVNFPSDRPTWVGVTAFKQLQGSSGIAPLCAEHDQELGRKSGEATIANDEPLVVGSISGAKEKTPTYFLGLVDPHLVICPLSVLFSWESVESPALYYPFHLPTLPIVLGSLFTKMRRRGHSYLAVDTNATSVLGV</sequence>
<feature type="region of interest" description="Disordered" evidence="1">
    <location>
        <begin position="1"/>
        <end position="71"/>
    </location>
</feature>